<dbReference type="OrthoDB" id="4066549at2"/>
<dbReference type="InterPro" id="IPR035897">
    <property type="entry name" value="Toll_tir_struct_dom_sf"/>
</dbReference>
<keyword evidence="2" id="KW-0812">Transmembrane</keyword>
<proteinExistence type="predicted"/>
<feature type="region of interest" description="Disordered" evidence="1">
    <location>
        <begin position="57"/>
        <end position="84"/>
    </location>
</feature>
<dbReference type="Gene3D" id="3.40.50.10140">
    <property type="entry name" value="Toll/interleukin-1 receptor homology (TIR) domain"/>
    <property type="match status" value="1"/>
</dbReference>
<dbReference type="AlphaFoldDB" id="A0A545AHM7"/>
<accession>A0A545AHM7</accession>
<keyword evidence="2" id="KW-0472">Membrane</keyword>
<evidence type="ECO:0000256" key="1">
    <source>
        <dbReference type="SAM" id="MobiDB-lite"/>
    </source>
</evidence>
<feature type="transmembrane region" description="Helical" evidence="2">
    <location>
        <begin position="30"/>
        <end position="47"/>
    </location>
</feature>
<name>A0A545AHM7_9ACTN</name>
<evidence type="ECO:0000259" key="3">
    <source>
        <dbReference type="Pfam" id="PF13676"/>
    </source>
</evidence>
<keyword evidence="2" id="KW-1133">Transmembrane helix</keyword>
<dbReference type="InterPro" id="IPR000157">
    <property type="entry name" value="TIR_dom"/>
</dbReference>
<evidence type="ECO:0000313" key="5">
    <source>
        <dbReference type="Proteomes" id="UP000317982"/>
    </source>
</evidence>
<dbReference type="GO" id="GO:0007165">
    <property type="term" value="P:signal transduction"/>
    <property type="evidence" value="ECO:0007669"/>
    <property type="project" value="InterPro"/>
</dbReference>
<reference evidence="4 5" key="1">
    <citation type="submission" date="2019-07" db="EMBL/GenBank/DDBJ databases">
        <title>Cryptosporangium phraense sp. nov., isolated from plant litter.</title>
        <authorList>
            <person name="Suriyachadkun C."/>
        </authorList>
    </citation>
    <scope>NUCLEOTIDE SEQUENCE [LARGE SCALE GENOMIC DNA]</scope>
    <source>
        <strain evidence="4 5">A-T 5661</strain>
    </source>
</reference>
<dbReference type="RefSeq" id="WP_142708725.1">
    <property type="nucleotide sequence ID" value="NZ_VIRS01000033.1"/>
</dbReference>
<dbReference type="Proteomes" id="UP000317982">
    <property type="component" value="Unassembled WGS sequence"/>
</dbReference>
<gene>
    <name evidence="4" type="ORF">FL583_32590</name>
</gene>
<keyword evidence="4" id="KW-0675">Receptor</keyword>
<dbReference type="EMBL" id="VIRS01000033">
    <property type="protein sequence ID" value="TQS40827.1"/>
    <property type="molecule type" value="Genomic_DNA"/>
</dbReference>
<dbReference type="InParanoid" id="A0A545AHM7"/>
<organism evidence="4 5">
    <name type="scientific">Cryptosporangium phraense</name>
    <dbReference type="NCBI Taxonomy" id="2593070"/>
    <lineage>
        <taxon>Bacteria</taxon>
        <taxon>Bacillati</taxon>
        <taxon>Actinomycetota</taxon>
        <taxon>Actinomycetes</taxon>
        <taxon>Cryptosporangiales</taxon>
        <taxon>Cryptosporangiaceae</taxon>
        <taxon>Cryptosporangium</taxon>
    </lineage>
</organism>
<comment type="caution">
    <text evidence="4">The sequence shown here is derived from an EMBL/GenBank/DDBJ whole genome shotgun (WGS) entry which is preliminary data.</text>
</comment>
<protein>
    <submittedName>
        <fullName evidence="4">Toll/interleukin-1 receptor domain-containing protein</fullName>
    </submittedName>
</protein>
<evidence type="ECO:0000313" key="4">
    <source>
        <dbReference type="EMBL" id="TQS40827.1"/>
    </source>
</evidence>
<dbReference type="SUPFAM" id="SSF52200">
    <property type="entry name" value="Toll/Interleukin receptor TIR domain"/>
    <property type="match status" value="1"/>
</dbReference>
<sequence length="240" mass="26650">MSKVLEHLADRLNPSVLAAAESVGHAAVDYLPYAGGLLLGALLLGYLRRRRDLPSIPPISAESSQRGPDAQRGKLEEPGAGRSKVQFVAGSPPGLVPRPRAFVSYVRENSEEVDRIVRFLRSEGVEVWLDRSHIKVGERWKDAVRDAIQDGDFFIACFSPAYMARGRTYMNVELDIAIEELRQRPRDKYWFLPVTLGPCTIPQIPVSGNETLADFQGLDLSDQSSIRLQTLADVILAREP</sequence>
<dbReference type="Pfam" id="PF13676">
    <property type="entry name" value="TIR_2"/>
    <property type="match status" value="1"/>
</dbReference>
<feature type="domain" description="TIR" evidence="3">
    <location>
        <begin position="102"/>
        <end position="223"/>
    </location>
</feature>
<evidence type="ECO:0000256" key="2">
    <source>
        <dbReference type="SAM" id="Phobius"/>
    </source>
</evidence>
<keyword evidence="5" id="KW-1185">Reference proteome</keyword>
<feature type="compositionally biased region" description="Basic and acidic residues" evidence="1">
    <location>
        <begin position="69"/>
        <end position="79"/>
    </location>
</feature>